<dbReference type="EMBL" id="LFIW01000022">
    <property type="protein sequence ID" value="KZL88217.1"/>
    <property type="molecule type" value="Genomic_DNA"/>
</dbReference>
<feature type="compositionally biased region" description="Basic and acidic residues" evidence="9">
    <location>
        <begin position="179"/>
        <end position="188"/>
    </location>
</feature>
<comment type="subcellular location">
    <subcellularLocation>
        <location evidence="1 8">Secreted</location>
    </subcellularLocation>
</comment>
<keyword evidence="7" id="KW-1015">Disulfide bond</keyword>
<feature type="region of interest" description="Disordered" evidence="9">
    <location>
        <begin position="645"/>
        <end position="674"/>
    </location>
</feature>
<sequence length="1111" mass="119269">MPIFQDDFEHPPPVADCPGATEPVSLHQQPNMPSLVRKLSEESIRTELCEGPILESPRPSTPESDAAAVTSDRAELIERLKRGESPTWVPNRHVGSPRSARDTPFAHNITQLESLFNNLPRPTTPRSPRPPSSSSSLLPPISITPEKADGSQEDDERVRDGLSIQRPRSALHSGDFTEDQPRGKQREAQEEEEEEEAEGSSRRTTEFLTSRNSWIATSPPRDFSAFQFEGRIPFPAAHDDYRSVPSSLSSSFSSNFVYKPPTSPLVQSESNDDVDLSVPLHSIDIAASPLNVNSRRHTLNSVVVLAGTSPQTPAFLRPRRPSFNADTSPLQHASMVGSYEESILRGRMSTTPSKPLDFLAQIGVLGLGKCKSSLRCPAHVTLPFPAVFYSYGGASQGRVRSEDGPSPYVGQIDLENGLPNPEEGQRSKRKMQTRVAERKIVEDDVAMGDGPAMADGSDHEARRAQRARRKSGSPRAPPGGSYRIPEKGQIQIVIKNPNKTAVKLFLVPYDLAGMEPGTKTFIRQRSYSAGPIIENAPGLEEATGSDRPILRYLVHLHICCPAKGRYYLYKSIRIVFANRVPDGKEKLRNETTCPEPRYTPYKPIRVMHPPLSNGSGPAATLAAEKAFRRRSAGFSLAQSLHGLDASDGLSQSPQATGQQSSPSPFSFGGNNQPVEAIPFALSGRARLGSDISDSTNTTTTTTPGILSPQSSQTSRPTTKDSWEAHIARYEKLNKGDVGYGGNAFAPYGRGSPGGTEGLLSQRLRSLGVQNQGELLSDSRESPENAPRAHDVAKAGHSKPPRASFIISLEPDGVPQLSAAARTTALAVPRDRHWDLSSLLSGKFDILDRAPGLVDKVVSTTILVVRALKETVDENGITQDDLNTALGINSTTGMPVGNLTSAVTCPDVAVIFARGTNEPGNVGFLTGPPFFDALRTYMNGTGTISIQGVNQYPADPPGFFAGGSMTGATSAARVASRTLSMCPNTRLTVSGYSQGSQVARLAIAQLPPDQQARISSVVLFGDPLGGAAIPGVDGTRLLVVCHTGDNICQGGNFIFSPHLDYSLDAPTAALFVMQRSKLGLASRDAENEGMSGTMVGTVQGIMHSPKNGIASD</sequence>
<dbReference type="PROSITE" id="PS00931">
    <property type="entry name" value="CUTINASE_2"/>
    <property type="match status" value="1"/>
</dbReference>
<dbReference type="AlphaFoldDB" id="A0A162Q8J7"/>
<dbReference type="InterPro" id="IPR033473">
    <property type="entry name" value="Atos-like_C"/>
</dbReference>
<comment type="similarity">
    <text evidence="2 8">Belongs to the cutinase family.</text>
</comment>
<feature type="compositionally biased region" description="Low complexity" evidence="9">
    <location>
        <begin position="132"/>
        <end position="145"/>
    </location>
</feature>
<feature type="compositionally biased region" description="Polar residues" evidence="9">
    <location>
        <begin position="108"/>
        <end position="117"/>
    </location>
</feature>
<dbReference type="SMART" id="SM01177">
    <property type="entry name" value="DUF4210"/>
    <property type="match status" value="1"/>
</dbReference>
<dbReference type="InterPro" id="IPR000675">
    <property type="entry name" value="Cutinase/axe"/>
</dbReference>
<evidence type="ECO:0000256" key="1">
    <source>
        <dbReference type="ARBA" id="ARBA00004613"/>
    </source>
</evidence>
<dbReference type="InterPro" id="IPR025261">
    <property type="entry name" value="Atos-like_cons_dom"/>
</dbReference>
<feature type="region of interest" description="Disordered" evidence="9">
    <location>
        <begin position="395"/>
        <end position="484"/>
    </location>
</feature>
<evidence type="ECO:0000256" key="3">
    <source>
        <dbReference type="ARBA" id="ARBA00022487"/>
    </source>
</evidence>
<evidence type="ECO:0000256" key="5">
    <source>
        <dbReference type="ARBA" id="ARBA00022729"/>
    </source>
</evidence>
<evidence type="ECO:0000256" key="8">
    <source>
        <dbReference type="RuleBase" id="RU361263"/>
    </source>
</evidence>
<feature type="compositionally biased region" description="Polar residues" evidence="9">
    <location>
        <begin position="648"/>
        <end position="673"/>
    </location>
</feature>
<feature type="compositionally biased region" description="Low complexity" evidence="9">
    <location>
        <begin position="695"/>
        <end position="716"/>
    </location>
</feature>
<dbReference type="Pfam" id="PF01083">
    <property type="entry name" value="Cutinase"/>
    <property type="match status" value="1"/>
</dbReference>
<dbReference type="InterPro" id="IPR051506">
    <property type="entry name" value="ATOS_Transcription_Regulators"/>
</dbReference>
<dbReference type="GO" id="GO:0050525">
    <property type="term" value="F:cutinase activity"/>
    <property type="evidence" value="ECO:0007669"/>
    <property type="project" value="UniProtKB-UniRule"/>
</dbReference>
<name>A0A162Q8J7_COLIC</name>
<dbReference type="InterPro" id="IPR029058">
    <property type="entry name" value="AB_hydrolase_fold"/>
</dbReference>
<proteinExistence type="inferred from homology"/>
<evidence type="ECO:0000313" key="11">
    <source>
        <dbReference type="EMBL" id="KZL88217.1"/>
    </source>
</evidence>
<gene>
    <name evidence="11" type="ORF">CI238_01114</name>
</gene>
<dbReference type="SMART" id="SM01110">
    <property type="entry name" value="Cutinase"/>
    <property type="match status" value="1"/>
</dbReference>
<protein>
    <recommendedName>
        <fullName evidence="8">Cutinase</fullName>
        <ecNumber evidence="8">3.1.1.74</ecNumber>
    </recommendedName>
</protein>
<dbReference type="InterPro" id="IPR043579">
    <property type="entry name" value="CUTINASE_2"/>
</dbReference>
<keyword evidence="6 8" id="KW-0378">Hydrolase</keyword>
<dbReference type="PROSITE" id="PS00155">
    <property type="entry name" value="CUTINASE_1"/>
    <property type="match status" value="1"/>
</dbReference>
<dbReference type="Pfam" id="PF13915">
    <property type="entry name" value="DUF4210"/>
    <property type="match status" value="1"/>
</dbReference>
<dbReference type="Pfam" id="PF13889">
    <property type="entry name" value="Chromosome_seg"/>
    <property type="match status" value="1"/>
</dbReference>
<feature type="region of interest" description="Disordered" evidence="9">
    <location>
        <begin position="587"/>
        <end position="618"/>
    </location>
</feature>
<feature type="region of interest" description="Disordered" evidence="9">
    <location>
        <begin position="687"/>
        <end position="720"/>
    </location>
</feature>
<feature type="compositionally biased region" description="Basic and acidic residues" evidence="9">
    <location>
        <begin position="72"/>
        <end position="84"/>
    </location>
</feature>
<evidence type="ECO:0000256" key="6">
    <source>
        <dbReference type="ARBA" id="ARBA00022801"/>
    </source>
</evidence>
<dbReference type="InterPro" id="IPR043580">
    <property type="entry name" value="CUTINASE_1"/>
</dbReference>
<keyword evidence="3 8" id="KW-0719">Serine esterase</keyword>
<keyword evidence="5" id="KW-0732">Signal</keyword>
<feature type="region of interest" description="Disordered" evidence="9">
    <location>
        <begin position="773"/>
        <end position="799"/>
    </location>
</feature>
<feature type="region of interest" description="Disordered" evidence="9">
    <location>
        <begin position="50"/>
        <end position="215"/>
    </location>
</feature>
<dbReference type="Proteomes" id="UP000076584">
    <property type="component" value="Unassembled WGS sequence"/>
</dbReference>
<keyword evidence="12" id="KW-1185">Reference proteome</keyword>
<organism evidence="11 12">
    <name type="scientific">Colletotrichum incanum</name>
    <name type="common">Soybean anthracnose fungus</name>
    <dbReference type="NCBI Taxonomy" id="1573173"/>
    <lineage>
        <taxon>Eukaryota</taxon>
        <taxon>Fungi</taxon>
        <taxon>Dikarya</taxon>
        <taxon>Ascomycota</taxon>
        <taxon>Pezizomycotina</taxon>
        <taxon>Sordariomycetes</taxon>
        <taxon>Hypocreomycetidae</taxon>
        <taxon>Glomerellales</taxon>
        <taxon>Glomerellaceae</taxon>
        <taxon>Colletotrichum</taxon>
        <taxon>Colletotrichum spaethianum species complex</taxon>
    </lineage>
</organism>
<keyword evidence="4 8" id="KW-0964">Secreted</keyword>
<evidence type="ECO:0000256" key="9">
    <source>
        <dbReference type="SAM" id="MobiDB-lite"/>
    </source>
</evidence>
<evidence type="ECO:0000259" key="10">
    <source>
        <dbReference type="SMART" id="SM01177"/>
    </source>
</evidence>
<evidence type="ECO:0000313" key="12">
    <source>
        <dbReference type="Proteomes" id="UP000076584"/>
    </source>
</evidence>
<evidence type="ECO:0000256" key="7">
    <source>
        <dbReference type="ARBA" id="ARBA00023157"/>
    </source>
</evidence>
<evidence type="ECO:0000256" key="2">
    <source>
        <dbReference type="ARBA" id="ARBA00007534"/>
    </source>
</evidence>
<dbReference type="GO" id="GO:0005576">
    <property type="term" value="C:extracellular region"/>
    <property type="evidence" value="ECO:0007669"/>
    <property type="project" value="UniProtKB-SubCell"/>
</dbReference>
<feature type="region of interest" description="Disordered" evidence="9">
    <location>
        <begin position="1"/>
        <end position="28"/>
    </location>
</feature>
<dbReference type="Gene3D" id="3.40.50.1820">
    <property type="entry name" value="alpha/beta hydrolase"/>
    <property type="match status" value="1"/>
</dbReference>
<feature type="compositionally biased region" description="Acidic residues" evidence="9">
    <location>
        <begin position="189"/>
        <end position="198"/>
    </location>
</feature>
<dbReference type="EC" id="3.1.1.74" evidence="8"/>
<dbReference type="SUPFAM" id="SSF53474">
    <property type="entry name" value="alpha/beta-Hydrolases"/>
    <property type="match status" value="1"/>
</dbReference>
<evidence type="ECO:0000256" key="4">
    <source>
        <dbReference type="ARBA" id="ARBA00022525"/>
    </source>
</evidence>
<comment type="catalytic activity">
    <reaction evidence="8">
        <text>cutin + H2O = cutin monomers.</text>
        <dbReference type="EC" id="3.1.1.74"/>
    </reaction>
</comment>
<feature type="compositionally biased region" description="Basic and acidic residues" evidence="9">
    <location>
        <begin position="146"/>
        <end position="160"/>
    </location>
</feature>
<reference evidence="11 12" key="1">
    <citation type="submission" date="2015-06" db="EMBL/GenBank/DDBJ databases">
        <title>Survival trade-offs in plant roots during colonization by closely related pathogenic and mutualistic fungi.</title>
        <authorList>
            <person name="Hacquard S."/>
            <person name="Kracher B."/>
            <person name="Hiruma K."/>
            <person name="Weinman A."/>
            <person name="Muench P."/>
            <person name="Garrido Oter R."/>
            <person name="Ver Loren van Themaat E."/>
            <person name="Dallerey J.-F."/>
            <person name="Damm U."/>
            <person name="Henrissat B."/>
            <person name="Lespinet O."/>
            <person name="Thon M."/>
            <person name="Kemen E."/>
            <person name="McHardy A.C."/>
            <person name="Schulze-Lefert P."/>
            <person name="O'Connell R.J."/>
        </authorList>
    </citation>
    <scope>NUCLEOTIDE SEQUENCE [LARGE SCALE GENOMIC DNA]</scope>
    <source>
        <strain evidence="11 12">MAFF 238704</strain>
    </source>
</reference>
<feature type="compositionally biased region" description="Basic and acidic residues" evidence="9">
    <location>
        <begin position="776"/>
        <end position="793"/>
    </location>
</feature>
<feature type="domain" description="Atos-like conserved" evidence="10">
    <location>
        <begin position="335"/>
        <end position="409"/>
    </location>
</feature>
<dbReference type="PANTHER" id="PTHR13199">
    <property type="entry name" value="GH03947P"/>
    <property type="match status" value="1"/>
</dbReference>
<dbReference type="PANTHER" id="PTHR13199:SF11">
    <property type="entry name" value="PROTEIN ATOSSA"/>
    <property type="match status" value="1"/>
</dbReference>
<comment type="function">
    <text evidence="8">Catalyzes the hydrolysis of complex carboxylic polyesters found in the cell wall of plants. Degrades cutin, a macromolecule that forms the structure of the plant cuticle.</text>
</comment>
<comment type="caution">
    <text evidence="11">The sequence shown here is derived from an EMBL/GenBank/DDBJ whole genome shotgun (WGS) entry which is preliminary data.</text>
</comment>
<feature type="compositionally biased region" description="Pro residues" evidence="9">
    <location>
        <begin position="122"/>
        <end position="131"/>
    </location>
</feature>
<accession>A0A162Q8J7</accession>